<dbReference type="PANTHER" id="PTHR30126:SF77">
    <property type="entry name" value="TRANSCRIPTIONAL REGULATORY PROTEIN"/>
    <property type="match status" value="1"/>
</dbReference>
<accession>A0A6C1KFA0</accession>
<dbReference type="AlphaFoldDB" id="A0A6C1KFA0"/>
<name>A0A6C1KFA0_XANAU</name>
<dbReference type="Pfam" id="PF03466">
    <property type="entry name" value="LysR_substrate"/>
    <property type="match status" value="1"/>
</dbReference>
<keyword evidence="3" id="KW-0238">DNA-binding</keyword>
<dbReference type="InterPro" id="IPR036390">
    <property type="entry name" value="WH_DNA-bd_sf"/>
</dbReference>
<reference evidence="6 7" key="1">
    <citation type="submission" date="2019-05" db="EMBL/GenBank/DDBJ databases">
        <authorList>
            <person name="Zhou X."/>
        </authorList>
    </citation>
    <scope>NUCLEOTIDE SEQUENCE [LARGE SCALE GENOMIC DNA]</scope>
    <source>
        <strain evidence="6 7">DSM 432</strain>
    </source>
</reference>
<evidence type="ECO:0000256" key="2">
    <source>
        <dbReference type="ARBA" id="ARBA00023015"/>
    </source>
</evidence>
<keyword evidence="4" id="KW-0804">Transcription</keyword>
<evidence type="ECO:0000256" key="4">
    <source>
        <dbReference type="ARBA" id="ARBA00023163"/>
    </source>
</evidence>
<dbReference type="GeneID" id="95773665"/>
<dbReference type="EMBL" id="VAUP01000022">
    <property type="protein sequence ID" value="TLX42870.1"/>
    <property type="molecule type" value="Genomic_DNA"/>
</dbReference>
<dbReference type="SUPFAM" id="SSF46785">
    <property type="entry name" value="Winged helix' DNA-binding domain"/>
    <property type="match status" value="1"/>
</dbReference>
<dbReference type="OrthoDB" id="9791253at2"/>
<dbReference type="GO" id="GO:0003700">
    <property type="term" value="F:DNA-binding transcription factor activity"/>
    <property type="evidence" value="ECO:0007669"/>
    <property type="project" value="InterPro"/>
</dbReference>
<dbReference type="CDD" id="cd05466">
    <property type="entry name" value="PBP2_LTTR_substrate"/>
    <property type="match status" value="1"/>
</dbReference>
<dbReference type="InterPro" id="IPR005119">
    <property type="entry name" value="LysR_subst-bd"/>
</dbReference>
<proteinExistence type="inferred from homology"/>
<feature type="domain" description="HTH lysR-type" evidence="5">
    <location>
        <begin position="2"/>
        <end position="59"/>
    </location>
</feature>
<evidence type="ECO:0000313" key="6">
    <source>
        <dbReference type="EMBL" id="TLX42870.1"/>
    </source>
</evidence>
<keyword evidence="2" id="KW-0805">Transcription regulation</keyword>
<evidence type="ECO:0000256" key="3">
    <source>
        <dbReference type="ARBA" id="ARBA00023125"/>
    </source>
</evidence>
<evidence type="ECO:0000313" key="7">
    <source>
        <dbReference type="Proteomes" id="UP000305131"/>
    </source>
</evidence>
<evidence type="ECO:0000256" key="1">
    <source>
        <dbReference type="ARBA" id="ARBA00009437"/>
    </source>
</evidence>
<dbReference type="Pfam" id="PF00126">
    <property type="entry name" value="HTH_1"/>
    <property type="match status" value="1"/>
</dbReference>
<dbReference type="SUPFAM" id="SSF53850">
    <property type="entry name" value="Periplasmic binding protein-like II"/>
    <property type="match status" value="1"/>
</dbReference>
<gene>
    <name evidence="6" type="ORF">FBQ73_09400</name>
</gene>
<organism evidence="6 7">
    <name type="scientific">Xanthobacter autotrophicus</name>
    <dbReference type="NCBI Taxonomy" id="280"/>
    <lineage>
        <taxon>Bacteria</taxon>
        <taxon>Pseudomonadati</taxon>
        <taxon>Pseudomonadota</taxon>
        <taxon>Alphaproteobacteria</taxon>
        <taxon>Hyphomicrobiales</taxon>
        <taxon>Xanthobacteraceae</taxon>
        <taxon>Xanthobacter</taxon>
    </lineage>
</organism>
<sequence length="304" mass="33606">MVDFRSLEIFYWVSQLESFSKAAERLNTTQPAVSQRIAALETELRTRLFERSSRSISLTEKGRVLVDYAERFLRLRAAMLEAVATPEAMRGVVRLGVSETIVQTWLSRFIERAHAVYPNVLIDITVDVTPVMRDALVKRELDLAFLLGPVSEPNMHNLDLGSYALAFVAASDLPIAAEPLSRRDLLKYPLITYPKSTYPYTFLREILSIPEIGSPRLFSNSSLSTIIRMTEDHIGISVIPPDVIRAELAAGKLRVVETEVSLPDLAFTASYPMAMGGGIAGPLAALAAEVAREDRAGLITNKEA</sequence>
<dbReference type="Proteomes" id="UP000305131">
    <property type="component" value="Unassembled WGS sequence"/>
</dbReference>
<dbReference type="Gene3D" id="1.10.10.10">
    <property type="entry name" value="Winged helix-like DNA-binding domain superfamily/Winged helix DNA-binding domain"/>
    <property type="match status" value="1"/>
</dbReference>
<dbReference type="RefSeq" id="WP_138399230.1">
    <property type="nucleotide sequence ID" value="NZ_JBAFVI010000002.1"/>
</dbReference>
<dbReference type="PANTHER" id="PTHR30126">
    <property type="entry name" value="HTH-TYPE TRANSCRIPTIONAL REGULATOR"/>
    <property type="match status" value="1"/>
</dbReference>
<dbReference type="InterPro" id="IPR036388">
    <property type="entry name" value="WH-like_DNA-bd_sf"/>
</dbReference>
<dbReference type="PRINTS" id="PR00039">
    <property type="entry name" value="HTHLYSR"/>
</dbReference>
<comment type="similarity">
    <text evidence="1">Belongs to the LysR transcriptional regulatory family.</text>
</comment>
<dbReference type="GO" id="GO:0000976">
    <property type="term" value="F:transcription cis-regulatory region binding"/>
    <property type="evidence" value="ECO:0007669"/>
    <property type="project" value="TreeGrafter"/>
</dbReference>
<comment type="caution">
    <text evidence="6">The sequence shown here is derived from an EMBL/GenBank/DDBJ whole genome shotgun (WGS) entry which is preliminary data.</text>
</comment>
<protein>
    <submittedName>
        <fullName evidence="6">LysR family transcriptional regulator</fullName>
    </submittedName>
</protein>
<dbReference type="PROSITE" id="PS50931">
    <property type="entry name" value="HTH_LYSR"/>
    <property type="match status" value="1"/>
</dbReference>
<evidence type="ECO:0000259" key="5">
    <source>
        <dbReference type="PROSITE" id="PS50931"/>
    </source>
</evidence>
<dbReference type="FunFam" id="1.10.10.10:FF:000001">
    <property type="entry name" value="LysR family transcriptional regulator"/>
    <property type="match status" value="1"/>
</dbReference>
<dbReference type="Gene3D" id="3.40.190.10">
    <property type="entry name" value="Periplasmic binding protein-like II"/>
    <property type="match status" value="2"/>
</dbReference>
<dbReference type="InterPro" id="IPR000847">
    <property type="entry name" value="LysR_HTH_N"/>
</dbReference>